<dbReference type="Proteomes" id="UP000294813">
    <property type="component" value="Unassembled WGS sequence"/>
</dbReference>
<proteinExistence type="predicted"/>
<protein>
    <submittedName>
        <fullName evidence="2">Uncharacterized protein</fullName>
    </submittedName>
</protein>
<organism evidence="2 3">
    <name type="scientific">Heliophilum fasciatum</name>
    <dbReference type="NCBI Taxonomy" id="35700"/>
    <lineage>
        <taxon>Bacteria</taxon>
        <taxon>Bacillati</taxon>
        <taxon>Bacillota</taxon>
        <taxon>Clostridia</taxon>
        <taxon>Eubacteriales</taxon>
        <taxon>Heliobacteriaceae</taxon>
        <taxon>Heliophilum</taxon>
    </lineage>
</organism>
<comment type="caution">
    <text evidence="2">The sequence shown here is derived from an EMBL/GenBank/DDBJ whole genome shotgun (WGS) entry which is preliminary data.</text>
</comment>
<evidence type="ECO:0000313" key="3">
    <source>
        <dbReference type="Proteomes" id="UP000294813"/>
    </source>
</evidence>
<dbReference type="RefSeq" id="WP_165876426.1">
    <property type="nucleotide sequence ID" value="NZ_JAOQNU010000014.1"/>
</dbReference>
<keyword evidence="1" id="KW-0472">Membrane</keyword>
<evidence type="ECO:0000256" key="1">
    <source>
        <dbReference type="SAM" id="Phobius"/>
    </source>
</evidence>
<dbReference type="AlphaFoldDB" id="A0A4R2RV15"/>
<reference evidence="2 3" key="1">
    <citation type="submission" date="2019-03" db="EMBL/GenBank/DDBJ databases">
        <title>Genomic Encyclopedia of Type Strains, Phase IV (KMG-IV): sequencing the most valuable type-strain genomes for metagenomic binning, comparative biology and taxonomic classification.</title>
        <authorList>
            <person name="Goeker M."/>
        </authorList>
    </citation>
    <scope>NUCLEOTIDE SEQUENCE [LARGE SCALE GENOMIC DNA]</scope>
    <source>
        <strain evidence="2 3">DSM 11170</strain>
    </source>
</reference>
<feature type="transmembrane region" description="Helical" evidence="1">
    <location>
        <begin position="33"/>
        <end position="53"/>
    </location>
</feature>
<keyword evidence="1" id="KW-0812">Transmembrane</keyword>
<accession>A0A4R2RV15</accession>
<evidence type="ECO:0000313" key="2">
    <source>
        <dbReference type="EMBL" id="TCP63771.1"/>
    </source>
</evidence>
<gene>
    <name evidence="2" type="ORF">EDD73_11517</name>
</gene>
<keyword evidence="3" id="KW-1185">Reference proteome</keyword>
<sequence length="54" mass="5938">MIIFLAAVIALIVYYTLDYARYAWKQKNRSATAGAILLAILTAGIPILGIWAIK</sequence>
<name>A0A4R2RV15_9FIRM</name>
<keyword evidence="1" id="KW-1133">Transmembrane helix</keyword>
<dbReference type="EMBL" id="SLXT01000015">
    <property type="protein sequence ID" value="TCP63771.1"/>
    <property type="molecule type" value="Genomic_DNA"/>
</dbReference>